<feature type="non-terminal residue" evidence="4">
    <location>
        <position position="1"/>
    </location>
</feature>
<evidence type="ECO:0000256" key="2">
    <source>
        <dbReference type="RuleBase" id="RU000383"/>
    </source>
</evidence>
<feature type="domain" description="Cyclin-like" evidence="3">
    <location>
        <begin position="39"/>
        <end position="132"/>
    </location>
</feature>
<dbReference type="SUPFAM" id="SSF47954">
    <property type="entry name" value="Cyclin-like"/>
    <property type="match status" value="2"/>
</dbReference>
<dbReference type="PIRSF" id="PIRSF028758">
    <property type="entry name" value="Cyclin, C/H/G types"/>
    <property type="match status" value="1"/>
</dbReference>
<evidence type="ECO:0000259" key="3">
    <source>
        <dbReference type="SMART" id="SM00385"/>
    </source>
</evidence>
<dbReference type="Pfam" id="PF00134">
    <property type="entry name" value="Cyclin_N"/>
    <property type="match status" value="1"/>
</dbReference>
<comment type="similarity">
    <text evidence="2">Belongs to the cyclin family.</text>
</comment>
<dbReference type="InterPro" id="IPR013763">
    <property type="entry name" value="Cyclin-like_dom"/>
</dbReference>
<organism evidence="4 5">
    <name type="scientific">Mesorhabditis spiculigera</name>
    <dbReference type="NCBI Taxonomy" id="96644"/>
    <lineage>
        <taxon>Eukaryota</taxon>
        <taxon>Metazoa</taxon>
        <taxon>Ecdysozoa</taxon>
        <taxon>Nematoda</taxon>
        <taxon>Chromadorea</taxon>
        <taxon>Rhabditida</taxon>
        <taxon>Rhabditina</taxon>
        <taxon>Rhabditomorpha</taxon>
        <taxon>Rhabditoidea</taxon>
        <taxon>Rhabditidae</taxon>
        <taxon>Mesorhabditinae</taxon>
        <taxon>Mesorhabditis</taxon>
    </lineage>
</organism>
<comment type="caution">
    <text evidence="4">The sequence shown here is derived from an EMBL/GenBank/DDBJ whole genome shotgun (WGS) entry which is preliminary data.</text>
</comment>
<accession>A0AA36CQ28</accession>
<dbReference type="SMART" id="SM00385">
    <property type="entry name" value="CYCLIN"/>
    <property type="match status" value="1"/>
</dbReference>
<proteinExistence type="inferred from homology"/>
<name>A0AA36CQ28_9BILA</name>
<dbReference type="InterPro" id="IPR036915">
    <property type="entry name" value="Cyclin-like_sf"/>
</dbReference>
<keyword evidence="5" id="KW-1185">Reference proteome</keyword>
<evidence type="ECO:0000313" key="4">
    <source>
        <dbReference type="EMBL" id="CAJ0573189.1"/>
    </source>
</evidence>
<dbReference type="Gene3D" id="1.10.472.10">
    <property type="entry name" value="Cyclin-like"/>
    <property type="match status" value="2"/>
</dbReference>
<protein>
    <recommendedName>
        <fullName evidence="3">Cyclin-like domain-containing protein</fullName>
    </recommendedName>
</protein>
<dbReference type="AlphaFoldDB" id="A0AA36CQ28"/>
<gene>
    <name evidence="4" type="ORF">MSPICULIGERA_LOCUS11557</name>
</gene>
<dbReference type="GO" id="GO:0016538">
    <property type="term" value="F:cyclin-dependent protein serine/threonine kinase regulator activity"/>
    <property type="evidence" value="ECO:0007669"/>
    <property type="project" value="InterPro"/>
</dbReference>
<sequence length="260" mass="30005">MSEIPADWIWDQDAVKDTPSARRGMTLDEEDRLRREGVKIIMEIGKLMKLKLSPTLGPAAVFFHRFYMVNSFQEHPREMAALGCLFLAGKVEETPKKCRDLAVMARNKFPSLYDRHRNLIDEIMAYERIILHSLNYVLVIEMPYRHIVDYVTAFHLAPDQSKMVIQTAWTFVNDSLATNICLCWEPEIIAVALTKLALTMKRLEERPGPNWWDQYVANLPVDMIEEICHRVLDLYGLAETFDFMTNQNSESPATPVTPLS</sequence>
<dbReference type="Proteomes" id="UP001177023">
    <property type="component" value="Unassembled WGS sequence"/>
</dbReference>
<keyword evidence="1 2" id="KW-0195">Cyclin</keyword>
<dbReference type="InterPro" id="IPR006671">
    <property type="entry name" value="Cyclin_N"/>
</dbReference>
<dbReference type="GO" id="GO:0006357">
    <property type="term" value="P:regulation of transcription by RNA polymerase II"/>
    <property type="evidence" value="ECO:0007669"/>
    <property type="project" value="InterPro"/>
</dbReference>
<dbReference type="EMBL" id="CATQJA010002615">
    <property type="protein sequence ID" value="CAJ0573189.1"/>
    <property type="molecule type" value="Genomic_DNA"/>
</dbReference>
<evidence type="ECO:0000256" key="1">
    <source>
        <dbReference type="ARBA" id="ARBA00023127"/>
    </source>
</evidence>
<reference evidence="4" key="1">
    <citation type="submission" date="2023-06" db="EMBL/GenBank/DDBJ databases">
        <authorList>
            <person name="Delattre M."/>
        </authorList>
    </citation>
    <scope>NUCLEOTIDE SEQUENCE</scope>
    <source>
        <strain evidence="4">AF72</strain>
    </source>
</reference>
<evidence type="ECO:0000313" key="5">
    <source>
        <dbReference type="Proteomes" id="UP001177023"/>
    </source>
</evidence>
<dbReference type="PANTHER" id="PTHR10026">
    <property type="entry name" value="CYCLIN"/>
    <property type="match status" value="1"/>
</dbReference>
<dbReference type="InterPro" id="IPR043198">
    <property type="entry name" value="Cyclin/Ssn8"/>
</dbReference>